<evidence type="ECO:0000313" key="4">
    <source>
        <dbReference type="Proteomes" id="UP000298127"/>
    </source>
</evidence>
<protein>
    <submittedName>
        <fullName evidence="3">SRPBCC domain-containing protein</fullName>
    </submittedName>
</protein>
<dbReference type="Pfam" id="PF08327">
    <property type="entry name" value="AHSA1"/>
    <property type="match status" value="1"/>
</dbReference>
<dbReference type="AlphaFoldDB" id="A0A4Y9R7S5"/>
<proteinExistence type="inferred from homology"/>
<organism evidence="3 4">
    <name type="scientific">Orlajensenia leifsoniae</name>
    <dbReference type="NCBI Taxonomy" id="2561933"/>
    <lineage>
        <taxon>Bacteria</taxon>
        <taxon>Bacillati</taxon>
        <taxon>Actinomycetota</taxon>
        <taxon>Actinomycetes</taxon>
        <taxon>Micrococcales</taxon>
        <taxon>Microbacteriaceae</taxon>
        <taxon>Orlajensenia</taxon>
    </lineage>
</organism>
<accession>A0A4Y9R7S5</accession>
<keyword evidence="4" id="KW-1185">Reference proteome</keyword>
<evidence type="ECO:0000313" key="3">
    <source>
        <dbReference type="EMBL" id="TFV99743.1"/>
    </source>
</evidence>
<comment type="similarity">
    <text evidence="1">Belongs to the AHA1 family.</text>
</comment>
<name>A0A4Y9R7S5_9MICO</name>
<dbReference type="InterPro" id="IPR013538">
    <property type="entry name" value="ASHA1/2-like_C"/>
</dbReference>
<gene>
    <name evidence="3" type="ORF">E4M00_00615</name>
</gene>
<sequence length="152" mass="16657">MRVTIDAPADSATPALVVSRIIAASPEVLFDAWTDPRSLAAWMQPGDATLTEVSADARVGGEFSILMHMPGSPVLHRGTYLEVDRPRRLVFTWRSRFTDDDDTVVTVDFRVTDAGTEVAVTHERLPHDAARAAHDAGWTDCLTELAAWVGRD</sequence>
<comment type="caution">
    <text evidence="3">The sequence shown here is derived from an EMBL/GenBank/DDBJ whole genome shotgun (WGS) entry which is preliminary data.</text>
</comment>
<dbReference type="Gene3D" id="3.30.530.20">
    <property type="match status" value="1"/>
</dbReference>
<dbReference type="InterPro" id="IPR023393">
    <property type="entry name" value="START-like_dom_sf"/>
</dbReference>
<dbReference type="SUPFAM" id="SSF55961">
    <property type="entry name" value="Bet v1-like"/>
    <property type="match status" value="1"/>
</dbReference>
<reference evidence="3 4" key="1">
    <citation type="journal article" date="2018" name="J. Microbiol.">
        <title>Leifsonia flava sp. nov., a novel actinobacterium isolated from the rhizosphere of Aquilegia viridiflora.</title>
        <authorList>
            <person name="Cai Y."/>
            <person name="Tao W.Z."/>
            <person name="Ma Y.J."/>
            <person name="Cheng J."/>
            <person name="Zhang M.Y."/>
            <person name="Zhang Y.X."/>
        </authorList>
    </citation>
    <scope>NUCLEOTIDE SEQUENCE [LARGE SCALE GENOMIC DNA]</scope>
    <source>
        <strain evidence="3 4">SYP-B2174</strain>
    </source>
</reference>
<dbReference type="EMBL" id="SPQZ01000001">
    <property type="protein sequence ID" value="TFV99743.1"/>
    <property type="molecule type" value="Genomic_DNA"/>
</dbReference>
<feature type="domain" description="Activator of Hsp90 ATPase homologue 1/2-like C-terminal" evidence="2">
    <location>
        <begin position="24"/>
        <end position="149"/>
    </location>
</feature>
<evidence type="ECO:0000256" key="1">
    <source>
        <dbReference type="ARBA" id="ARBA00006817"/>
    </source>
</evidence>
<dbReference type="CDD" id="cd07814">
    <property type="entry name" value="SRPBCC_CalC_Aha1-like"/>
    <property type="match status" value="1"/>
</dbReference>
<evidence type="ECO:0000259" key="2">
    <source>
        <dbReference type="Pfam" id="PF08327"/>
    </source>
</evidence>
<dbReference type="Proteomes" id="UP000298127">
    <property type="component" value="Unassembled WGS sequence"/>
</dbReference>